<dbReference type="Proteomes" id="UP000293547">
    <property type="component" value="Unassembled WGS sequence"/>
</dbReference>
<keyword evidence="2" id="KW-1185">Reference proteome</keyword>
<sequence length="132" mass="15180">MKTLSCGSNPTEARKNDCTYDVLGNIWVPTPCLDTENLAEFKRMAPWLAYDSANATRQLTEEEMSEYLIPDGYWTPVREHMIHCALMWRRLHDGFEKNGSQTLMEHLDMPTSFLDEIRTRTEAGYSSCQVPA</sequence>
<accession>A0ACB6FCT5</accession>
<organism evidence="1 2">
    <name type="scientific">Alternaria gaisen</name>
    <dbReference type="NCBI Taxonomy" id="167740"/>
    <lineage>
        <taxon>Eukaryota</taxon>
        <taxon>Fungi</taxon>
        <taxon>Dikarya</taxon>
        <taxon>Ascomycota</taxon>
        <taxon>Pezizomycotina</taxon>
        <taxon>Dothideomycetes</taxon>
        <taxon>Pleosporomycetidae</taxon>
        <taxon>Pleosporales</taxon>
        <taxon>Pleosporineae</taxon>
        <taxon>Pleosporaceae</taxon>
        <taxon>Alternaria</taxon>
        <taxon>Alternaria sect. Alternaria</taxon>
    </lineage>
</organism>
<gene>
    <name evidence="1" type="ORF">AG0111_0g9616</name>
</gene>
<comment type="caution">
    <text evidence="1">The sequence shown here is derived from an EMBL/GenBank/DDBJ whole genome shotgun (WGS) entry which is preliminary data.</text>
</comment>
<reference evidence="1 2" key="1">
    <citation type="journal article" date="2019" name="bioRxiv">
        <title>Genomics, evolutionary history and diagnostics of the Alternaria alternata species group including apple and Asian pear pathotypes.</title>
        <authorList>
            <person name="Armitage A.D."/>
            <person name="Cockerton H.M."/>
            <person name="Sreenivasaprasad S."/>
            <person name="Woodhall J.W."/>
            <person name="Lane C.R."/>
            <person name="Harrison R.J."/>
            <person name="Clarkson J.P."/>
        </authorList>
    </citation>
    <scope>NUCLEOTIDE SEQUENCE [LARGE SCALE GENOMIC DNA]</scope>
    <source>
        <strain evidence="1 2">FERA 650</strain>
    </source>
</reference>
<protein>
    <submittedName>
        <fullName evidence="1">Uncharacterized protein</fullName>
    </submittedName>
</protein>
<evidence type="ECO:0000313" key="2">
    <source>
        <dbReference type="Proteomes" id="UP000293547"/>
    </source>
</evidence>
<dbReference type="EMBL" id="PDWZ02000010">
    <property type="protein sequence ID" value="KAB2102213.1"/>
    <property type="molecule type" value="Genomic_DNA"/>
</dbReference>
<proteinExistence type="predicted"/>
<evidence type="ECO:0000313" key="1">
    <source>
        <dbReference type="EMBL" id="KAB2102213.1"/>
    </source>
</evidence>
<name>A0ACB6FCT5_9PLEO</name>